<dbReference type="InterPro" id="IPR003721">
    <property type="entry name" value="Pantoate_ligase"/>
</dbReference>
<sequence>MQIFKEKGALQSVITALKEDKSVIGFVPTMGALHEGHLSLVKQAANSCDVVVVSIFINPTQFDKDSDLKNYPRTLESDLNLLKELNLNILVFTPNAEELYDGKITAEHFDFDGIEYEMEGKYRTGHFDGVGTIVKKLFEIVQPNFAFFGEKDFQQLQIIRKLTQKHKLPVEVVGCEIQRESNGLARSSRNERLKAEERENASFIYQILKKANMKFGTESAKEISEWVKKEFQTHPFLKLEYFEIANSHTLKTVIDKESGTPYRAFIAAYAGDVRLIDNMALNN</sequence>
<dbReference type="GO" id="GO:0016874">
    <property type="term" value="F:ligase activity"/>
    <property type="evidence" value="ECO:0007669"/>
    <property type="project" value="UniProtKB-KW"/>
</dbReference>
<gene>
    <name evidence="8 9" type="primary">panC</name>
    <name evidence="9" type="ORF">L1I30_02250</name>
</gene>
<keyword evidence="4 8" id="KW-0566">Pantothenate biosynthesis</keyword>
<evidence type="ECO:0000256" key="1">
    <source>
        <dbReference type="ARBA" id="ARBA00004990"/>
    </source>
</evidence>
<dbReference type="Proteomes" id="UP001179363">
    <property type="component" value="Unassembled WGS sequence"/>
</dbReference>
<feature type="binding site" evidence="8">
    <location>
        <begin position="149"/>
        <end position="152"/>
    </location>
    <ligand>
        <name>ATP</name>
        <dbReference type="ChEBI" id="CHEBI:30616"/>
    </ligand>
</feature>
<dbReference type="EMBL" id="JAKGTH010000006">
    <property type="protein sequence ID" value="MCF4100478.1"/>
    <property type="molecule type" value="Genomic_DNA"/>
</dbReference>
<keyword evidence="10" id="KW-1185">Reference proteome</keyword>
<dbReference type="HAMAP" id="MF_00158">
    <property type="entry name" value="PanC"/>
    <property type="match status" value="1"/>
</dbReference>
<dbReference type="PANTHER" id="PTHR21299">
    <property type="entry name" value="CYTIDYLATE KINASE/PANTOATE-BETA-ALANINE LIGASE"/>
    <property type="match status" value="1"/>
</dbReference>
<comment type="similarity">
    <text evidence="2 8">Belongs to the pantothenate synthetase family.</text>
</comment>
<proteinExistence type="inferred from homology"/>
<dbReference type="InterPro" id="IPR042176">
    <property type="entry name" value="Pantoate_ligase_C"/>
</dbReference>
<reference evidence="9" key="1">
    <citation type="submission" date="2022-01" db="EMBL/GenBank/DDBJ databases">
        <title>Gillisia lutea sp. nov., isolated from marine plastic residues from the Malvarosa beach (Valencia, Spain).</title>
        <authorList>
            <person name="Vidal-Verdu A."/>
            <person name="Molina-Menor E."/>
            <person name="Satari L."/>
            <person name="Pascual J."/>
            <person name="Pereto J."/>
            <person name="Porcar M."/>
        </authorList>
    </citation>
    <scope>NUCLEOTIDE SEQUENCE</scope>
    <source>
        <strain evidence="9">M10.2A</strain>
    </source>
</reference>
<dbReference type="PANTHER" id="PTHR21299:SF1">
    <property type="entry name" value="PANTOATE--BETA-ALANINE LIGASE"/>
    <property type="match status" value="1"/>
</dbReference>
<evidence type="ECO:0000256" key="2">
    <source>
        <dbReference type="ARBA" id="ARBA00009256"/>
    </source>
</evidence>
<comment type="miscellaneous">
    <text evidence="8">The reaction proceeds by a bi uni uni bi ping pong mechanism.</text>
</comment>
<keyword evidence="5 8" id="KW-0547">Nucleotide-binding</keyword>
<protein>
    <recommendedName>
        <fullName evidence="8">Pantothenate synthetase</fullName>
        <shortName evidence="8">PS</shortName>
        <ecNumber evidence="8">6.3.2.1</ecNumber>
    </recommendedName>
    <alternativeName>
        <fullName evidence="8">Pantoate--beta-alanine ligase</fullName>
    </alternativeName>
    <alternativeName>
        <fullName evidence="8">Pantoate-activating enzyme</fullName>
    </alternativeName>
</protein>
<dbReference type="NCBIfam" id="TIGR00125">
    <property type="entry name" value="cyt_tran_rel"/>
    <property type="match status" value="1"/>
</dbReference>
<evidence type="ECO:0000256" key="4">
    <source>
        <dbReference type="ARBA" id="ARBA00022655"/>
    </source>
</evidence>
<organism evidence="9 10">
    <name type="scientific">Gillisia lutea</name>
    <dbReference type="NCBI Taxonomy" id="2909668"/>
    <lineage>
        <taxon>Bacteria</taxon>
        <taxon>Pseudomonadati</taxon>
        <taxon>Bacteroidota</taxon>
        <taxon>Flavobacteriia</taxon>
        <taxon>Flavobacteriales</taxon>
        <taxon>Flavobacteriaceae</taxon>
        <taxon>Gillisia</taxon>
    </lineage>
</organism>
<evidence type="ECO:0000256" key="6">
    <source>
        <dbReference type="ARBA" id="ARBA00022840"/>
    </source>
</evidence>
<comment type="caution">
    <text evidence="9">The sequence shown here is derived from an EMBL/GenBank/DDBJ whole genome shotgun (WGS) entry which is preliminary data.</text>
</comment>
<accession>A0ABS9EC76</accession>
<comment type="caution">
    <text evidence="8">Lacks conserved residue(s) required for the propagation of feature annotation.</text>
</comment>
<dbReference type="Gene3D" id="3.40.50.620">
    <property type="entry name" value="HUPs"/>
    <property type="match status" value="1"/>
</dbReference>
<feature type="binding site" evidence="8">
    <location>
        <begin position="186"/>
        <end position="189"/>
    </location>
    <ligand>
        <name>ATP</name>
        <dbReference type="ChEBI" id="CHEBI:30616"/>
    </ligand>
</feature>
<feature type="binding site" evidence="8">
    <location>
        <position position="155"/>
    </location>
    <ligand>
        <name>(R)-pantoate</name>
        <dbReference type="ChEBI" id="CHEBI:15980"/>
    </ligand>
</feature>
<evidence type="ECO:0000313" key="9">
    <source>
        <dbReference type="EMBL" id="MCF4100478.1"/>
    </source>
</evidence>
<feature type="binding site" evidence="8">
    <location>
        <begin position="30"/>
        <end position="37"/>
    </location>
    <ligand>
        <name>ATP</name>
        <dbReference type="ChEBI" id="CHEBI:30616"/>
    </ligand>
</feature>
<keyword evidence="8" id="KW-0963">Cytoplasm</keyword>
<comment type="function">
    <text evidence="8">Catalyzes the condensation of pantoate with beta-alanine in an ATP-dependent reaction via a pantoyl-adenylate intermediate.</text>
</comment>
<evidence type="ECO:0000256" key="5">
    <source>
        <dbReference type="ARBA" id="ARBA00022741"/>
    </source>
</evidence>
<feature type="active site" description="Proton donor" evidence="8">
    <location>
        <position position="37"/>
    </location>
</feature>
<dbReference type="Gene3D" id="3.30.1300.10">
    <property type="entry name" value="Pantoate-beta-alanine ligase, C-terminal domain"/>
    <property type="match status" value="1"/>
</dbReference>
<evidence type="ECO:0000313" key="10">
    <source>
        <dbReference type="Proteomes" id="UP001179363"/>
    </source>
</evidence>
<comment type="subcellular location">
    <subcellularLocation>
        <location evidence="8">Cytoplasm</location>
    </subcellularLocation>
</comment>
<dbReference type="Pfam" id="PF02569">
    <property type="entry name" value="Pantoate_ligase"/>
    <property type="match status" value="1"/>
</dbReference>
<dbReference type="NCBIfam" id="TIGR00018">
    <property type="entry name" value="panC"/>
    <property type="match status" value="1"/>
</dbReference>
<dbReference type="InterPro" id="IPR014729">
    <property type="entry name" value="Rossmann-like_a/b/a_fold"/>
</dbReference>
<keyword evidence="3 8" id="KW-0436">Ligase</keyword>
<feature type="binding site" evidence="8">
    <location>
        <position position="61"/>
    </location>
    <ligand>
        <name>(R)-pantoate</name>
        <dbReference type="ChEBI" id="CHEBI:15980"/>
    </ligand>
</feature>
<evidence type="ECO:0000256" key="7">
    <source>
        <dbReference type="ARBA" id="ARBA00048258"/>
    </source>
</evidence>
<dbReference type="EC" id="6.3.2.1" evidence="8"/>
<keyword evidence="6 8" id="KW-0067">ATP-binding</keyword>
<dbReference type="RefSeq" id="WP_236132623.1">
    <property type="nucleotide sequence ID" value="NZ_JAKGTH010000006.1"/>
</dbReference>
<dbReference type="SUPFAM" id="SSF52374">
    <property type="entry name" value="Nucleotidylyl transferase"/>
    <property type="match status" value="1"/>
</dbReference>
<dbReference type="InterPro" id="IPR004821">
    <property type="entry name" value="Cyt_trans-like"/>
</dbReference>
<comment type="catalytic activity">
    <reaction evidence="7 8">
        <text>(R)-pantoate + beta-alanine + ATP = (R)-pantothenate + AMP + diphosphate + H(+)</text>
        <dbReference type="Rhea" id="RHEA:10912"/>
        <dbReference type="ChEBI" id="CHEBI:15378"/>
        <dbReference type="ChEBI" id="CHEBI:15980"/>
        <dbReference type="ChEBI" id="CHEBI:29032"/>
        <dbReference type="ChEBI" id="CHEBI:30616"/>
        <dbReference type="ChEBI" id="CHEBI:33019"/>
        <dbReference type="ChEBI" id="CHEBI:57966"/>
        <dbReference type="ChEBI" id="CHEBI:456215"/>
        <dbReference type="EC" id="6.3.2.1"/>
    </reaction>
</comment>
<evidence type="ECO:0000256" key="8">
    <source>
        <dbReference type="HAMAP-Rule" id="MF_00158"/>
    </source>
</evidence>
<name>A0ABS9EC76_9FLAO</name>
<comment type="pathway">
    <text evidence="1 8">Cofactor biosynthesis; (R)-pantothenate biosynthesis; (R)-pantothenate from (R)-pantoate and beta-alanine: step 1/1.</text>
</comment>
<feature type="binding site" evidence="8">
    <location>
        <position position="61"/>
    </location>
    <ligand>
        <name>beta-alanine</name>
        <dbReference type="ChEBI" id="CHEBI:57966"/>
    </ligand>
</feature>
<comment type="subunit">
    <text evidence="8">Homodimer.</text>
</comment>
<evidence type="ECO:0000256" key="3">
    <source>
        <dbReference type="ARBA" id="ARBA00022598"/>
    </source>
</evidence>